<evidence type="ECO:0000313" key="3">
    <source>
        <dbReference type="WBParaSite" id="PDA_v2.g7831.t1"/>
    </source>
</evidence>
<evidence type="ECO:0000259" key="1">
    <source>
        <dbReference type="Pfam" id="PF21034"/>
    </source>
</evidence>
<dbReference type="GO" id="GO:0006914">
    <property type="term" value="P:autophagy"/>
    <property type="evidence" value="ECO:0007669"/>
    <property type="project" value="InterPro"/>
</dbReference>
<dbReference type="GO" id="GO:0005737">
    <property type="term" value="C:cytoplasm"/>
    <property type="evidence" value="ECO:0007669"/>
    <property type="project" value="TreeGrafter"/>
</dbReference>
<name>A0A914R0A9_9BILA</name>
<dbReference type="InterPro" id="IPR048382">
    <property type="entry name" value="BCAS3_WD40"/>
</dbReference>
<organism evidence="2 3">
    <name type="scientific">Panagrolaimus davidi</name>
    <dbReference type="NCBI Taxonomy" id="227884"/>
    <lineage>
        <taxon>Eukaryota</taxon>
        <taxon>Metazoa</taxon>
        <taxon>Ecdysozoa</taxon>
        <taxon>Nematoda</taxon>
        <taxon>Chromadorea</taxon>
        <taxon>Rhabditida</taxon>
        <taxon>Tylenchina</taxon>
        <taxon>Panagrolaimomorpha</taxon>
        <taxon>Panagrolaimoidea</taxon>
        <taxon>Panagrolaimidae</taxon>
        <taxon>Panagrolaimus</taxon>
    </lineage>
</organism>
<dbReference type="WBParaSite" id="PDA_v2.g7831.t1">
    <property type="protein sequence ID" value="PDA_v2.g7831.t1"/>
    <property type="gene ID" value="PDA_v2.g7831"/>
</dbReference>
<dbReference type="AlphaFoldDB" id="A0A914R0A9"/>
<keyword evidence="2" id="KW-1185">Reference proteome</keyword>
<dbReference type="Pfam" id="PF21034">
    <property type="entry name" value="BCAS3_WD40"/>
    <property type="match status" value="1"/>
</dbReference>
<dbReference type="Proteomes" id="UP000887578">
    <property type="component" value="Unplaced"/>
</dbReference>
<dbReference type="PANTHER" id="PTHR13268">
    <property type="entry name" value="BREAST CARCINOMA AMPLIFIED SEQUENCE 3"/>
    <property type="match status" value="1"/>
</dbReference>
<reference evidence="3" key="1">
    <citation type="submission" date="2022-11" db="UniProtKB">
        <authorList>
            <consortium name="WormBaseParasite"/>
        </authorList>
    </citation>
    <scope>IDENTIFICATION</scope>
</reference>
<accession>A0A914R0A9</accession>
<evidence type="ECO:0000313" key="2">
    <source>
        <dbReference type="Proteomes" id="UP000887578"/>
    </source>
</evidence>
<sequence length="146" mass="16170">MEENGNCLEVVSERKGPLKVGQLLPFIVDVPEDKFQDSRPLFARVDGNPLMPENKLCTVNILSLATGEDVHELSFKDPVLDISSSTKCFIVALNDTIILCNPGTFEECLTISSVPSSNDSSYYPPYDLSDGFLAYADKTVCFFFIF</sequence>
<protein>
    <recommendedName>
        <fullName evidence="1">BCAS3 WD40 domain-containing protein</fullName>
    </recommendedName>
</protein>
<dbReference type="PANTHER" id="PTHR13268:SF0">
    <property type="entry name" value="BCAS3 MICROTUBULE ASSOCIATED CELL MIGRATION FACTOR"/>
    <property type="match status" value="1"/>
</dbReference>
<dbReference type="GO" id="GO:0042594">
    <property type="term" value="P:response to starvation"/>
    <property type="evidence" value="ECO:0007669"/>
    <property type="project" value="TreeGrafter"/>
</dbReference>
<proteinExistence type="predicted"/>
<feature type="domain" description="BCAS3 WD40" evidence="1">
    <location>
        <begin position="5"/>
        <end position="139"/>
    </location>
</feature>
<dbReference type="InterPro" id="IPR045142">
    <property type="entry name" value="BCAS3-like"/>
</dbReference>